<organism evidence="1 2">
    <name type="scientific">Mesorhizobium captivum</name>
    <dbReference type="NCBI Taxonomy" id="3072319"/>
    <lineage>
        <taxon>Bacteria</taxon>
        <taxon>Pseudomonadati</taxon>
        <taxon>Pseudomonadota</taxon>
        <taxon>Alphaproteobacteria</taxon>
        <taxon>Hyphomicrobiales</taxon>
        <taxon>Phyllobacteriaceae</taxon>
        <taxon>Mesorhizobium</taxon>
    </lineage>
</organism>
<dbReference type="RefSeq" id="WP_320226486.1">
    <property type="nucleotide sequence ID" value="NZ_JAVIJC010000011.1"/>
</dbReference>
<name>A0ABU4YZX3_9HYPH</name>
<proteinExistence type="predicted"/>
<gene>
    <name evidence="1" type="ORF">RFN29_13040</name>
</gene>
<evidence type="ECO:0000313" key="1">
    <source>
        <dbReference type="EMBL" id="MDX8492505.1"/>
    </source>
</evidence>
<sequence>MSDEIRLPKPEYASPPGVQHHVCEHDGCPKDAGWGFAKPKQAPHWFCFEHRCEGEKFL</sequence>
<keyword evidence="2" id="KW-1185">Reference proteome</keyword>
<reference evidence="1 2" key="1">
    <citation type="submission" date="2023-08" db="EMBL/GenBank/DDBJ databases">
        <title>Implementing the SeqCode for naming new Mesorhizobium species isolated from Vachellia karroo root nodules.</title>
        <authorList>
            <person name="Van Lill M."/>
        </authorList>
    </citation>
    <scope>NUCLEOTIDE SEQUENCE [LARGE SCALE GENOMIC DNA]</scope>
    <source>
        <strain evidence="1 2">VK22B</strain>
    </source>
</reference>
<protein>
    <recommendedName>
        <fullName evidence="3">GcrA cell cycle regulator</fullName>
    </recommendedName>
</protein>
<evidence type="ECO:0008006" key="3">
    <source>
        <dbReference type="Google" id="ProtNLM"/>
    </source>
</evidence>
<accession>A0ABU4YZX3</accession>
<dbReference type="Proteomes" id="UP001271249">
    <property type="component" value="Unassembled WGS sequence"/>
</dbReference>
<evidence type="ECO:0000313" key="2">
    <source>
        <dbReference type="Proteomes" id="UP001271249"/>
    </source>
</evidence>
<dbReference type="EMBL" id="JAVIJC010000011">
    <property type="protein sequence ID" value="MDX8492505.1"/>
    <property type="molecule type" value="Genomic_DNA"/>
</dbReference>
<comment type="caution">
    <text evidence="1">The sequence shown here is derived from an EMBL/GenBank/DDBJ whole genome shotgun (WGS) entry which is preliminary data.</text>
</comment>